<dbReference type="OMA" id="FNCNAIT"/>
<evidence type="ECO:0000256" key="3">
    <source>
        <dbReference type="ARBA" id="ARBA00022525"/>
    </source>
</evidence>
<keyword evidence="3" id="KW-0964">Secreted</keyword>
<dbReference type="Gene3D" id="2.10.25.160">
    <property type="entry name" value="Granulin"/>
    <property type="match status" value="3"/>
</dbReference>
<dbReference type="PANTHER" id="PTHR12274:SF3">
    <property type="entry name" value="PROGRANULIN"/>
    <property type="match status" value="1"/>
</dbReference>
<dbReference type="Pfam" id="PF00396">
    <property type="entry name" value="Granulin"/>
    <property type="match status" value="3"/>
</dbReference>
<proteinExistence type="inferred from homology"/>
<evidence type="ECO:0000313" key="8">
    <source>
        <dbReference type="Proteomes" id="UP001501920"/>
    </source>
</evidence>
<evidence type="ECO:0000256" key="2">
    <source>
        <dbReference type="ARBA" id="ARBA00010093"/>
    </source>
</evidence>
<name>A0A3B4BRB3_PYGNA</name>
<keyword evidence="5" id="KW-0732">Signal</keyword>
<evidence type="ECO:0000256" key="5">
    <source>
        <dbReference type="SAM" id="SignalP"/>
    </source>
</evidence>
<dbReference type="OrthoDB" id="5949339at2759"/>
<sequence>MIAVLVLFMAGLVSSAVICPDGTHCQDKNTCCLTETGYACCPYPNAVCCLDKAHCCPEGYKCDMQTQHCVKQGFPWYNFPMSPQIASEEKPPSPAVDMPVLSASVVHCDNYHVCPDGTTCCRTPSGIWTCCIYNMGQCCPDGIHCCPYGYHCDYTSTRCLQGELSLPASPRIPATFNSTKQDQCCLSETGCCPRGFHCDEKSRTCVNDFEMVIPVVPLMQASDSQVQAGVIRCNTRFYCPAAYTCCRTPTGQFGCCPYRLGVCCKDGKHCCDFGYKCNSSSSNCMKGYKSIPARLKKKALIL</sequence>
<reference evidence="7 8" key="1">
    <citation type="submission" date="2020-10" db="EMBL/GenBank/DDBJ databases">
        <title>Pygocentrus nattereri (red-bellied piranha) genome, fPygNat1, primary haplotype.</title>
        <authorList>
            <person name="Myers G."/>
            <person name="Meyer A."/>
            <person name="Karagic N."/>
            <person name="Pippel M."/>
            <person name="Winkler S."/>
            <person name="Tracey A."/>
            <person name="Wood J."/>
            <person name="Formenti G."/>
            <person name="Howe K."/>
            <person name="Fedrigo O."/>
            <person name="Jarvis E.D."/>
        </authorList>
    </citation>
    <scope>NUCLEOTIDE SEQUENCE [LARGE SCALE GENOMIC DNA]</scope>
</reference>
<dbReference type="PROSITE" id="PS00799">
    <property type="entry name" value="GRANULINS"/>
    <property type="match status" value="2"/>
</dbReference>
<dbReference type="InterPro" id="IPR000118">
    <property type="entry name" value="Granulin"/>
</dbReference>
<dbReference type="GeneTree" id="ENSGT00470000042293"/>
<feature type="chain" id="PRO_5017251342" description="Granulins domain-containing protein" evidence="5">
    <location>
        <begin position="16"/>
        <end position="302"/>
    </location>
</feature>
<dbReference type="SMART" id="SM00277">
    <property type="entry name" value="GRAN"/>
    <property type="match status" value="3"/>
</dbReference>
<evidence type="ECO:0000259" key="6">
    <source>
        <dbReference type="PROSITE" id="PS00799"/>
    </source>
</evidence>
<evidence type="ECO:0000313" key="7">
    <source>
        <dbReference type="Ensembl" id="ENSPNAP00000000974.1"/>
    </source>
</evidence>
<evidence type="ECO:0000256" key="1">
    <source>
        <dbReference type="ARBA" id="ARBA00004613"/>
    </source>
</evidence>
<gene>
    <name evidence="7" type="primary">C1orf68</name>
</gene>
<comment type="subcellular location">
    <subcellularLocation>
        <location evidence="1">Secreted</location>
    </subcellularLocation>
</comment>
<dbReference type="Ensembl" id="ENSPNAT00000012946.2">
    <property type="protein sequence ID" value="ENSPNAP00000000974.1"/>
    <property type="gene ID" value="ENSPNAG00000000518.2"/>
</dbReference>
<comment type="similarity">
    <text evidence="2">Belongs to the granulin family.</text>
</comment>
<dbReference type="PANTHER" id="PTHR12274">
    <property type="entry name" value="GRANULIN"/>
    <property type="match status" value="1"/>
</dbReference>
<reference evidence="7" key="3">
    <citation type="submission" date="2025-09" db="UniProtKB">
        <authorList>
            <consortium name="Ensembl"/>
        </authorList>
    </citation>
    <scope>IDENTIFICATION</scope>
</reference>
<accession>A0A3B4BRB3</accession>
<dbReference type="InterPro" id="IPR039036">
    <property type="entry name" value="Granulin_fam"/>
</dbReference>
<reference evidence="7" key="2">
    <citation type="submission" date="2025-08" db="UniProtKB">
        <authorList>
            <consortium name="Ensembl"/>
        </authorList>
    </citation>
    <scope>IDENTIFICATION</scope>
</reference>
<organism evidence="7 8">
    <name type="scientific">Pygocentrus nattereri</name>
    <name type="common">Red-bellied piranha</name>
    <dbReference type="NCBI Taxonomy" id="42514"/>
    <lineage>
        <taxon>Eukaryota</taxon>
        <taxon>Metazoa</taxon>
        <taxon>Chordata</taxon>
        <taxon>Craniata</taxon>
        <taxon>Vertebrata</taxon>
        <taxon>Euteleostomi</taxon>
        <taxon>Actinopterygii</taxon>
        <taxon>Neopterygii</taxon>
        <taxon>Teleostei</taxon>
        <taxon>Ostariophysi</taxon>
        <taxon>Characiformes</taxon>
        <taxon>Characoidei</taxon>
        <taxon>Pygocentrus</taxon>
    </lineage>
</organism>
<keyword evidence="4" id="KW-1015">Disulfide bond</keyword>
<evidence type="ECO:0000256" key="4">
    <source>
        <dbReference type="ARBA" id="ARBA00023157"/>
    </source>
</evidence>
<dbReference type="AlphaFoldDB" id="A0A3B4BRB3"/>
<dbReference type="SUPFAM" id="SSF57277">
    <property type="entry name" value="Granulin repeat"/>
    <property type="match status" value="2"/>
</dbReference>
<protein>
    <recommendedName>
        <fullName evidence="6">Granulins domain-containing protein</fullName>
    </recommendedName>
</protein>
<feature type="domain" description="Granulins" evidence="6">
    <location>
        <begin position="49"/>
        <end position="62"/>
    </location>
</feature>
<keyword evidence="8" id="KW-1185">Reference proteome</keyword>
<feature type="signal peptide" evidence="5">
    <location>
        <begin position="1"/>
        <end position="15"/>
    </location>
</feature>
<dbReference type="Proteomes" id="UP001501920">
    <property type="component" value="Chromosome 27"/>
</dbReference>
<dbReference type="STRING" id="42514.ENSPNAP00000000974"/>
<dbReference type="InterPro" id="IPR037277">
    <property type="entry name" value="Granulin_sf"/>
</dbReference>
<dbReference type="GO" id="GO:0005576">
    <property type="term" value="C:extracellular region"/>
    <property type="evidence" value="ECO:0007669"/>
    <property type="project" value="UniProtKB-SubCell"/>
</dbReference>
<feature type="domain" description="Granulins" evidence="6">
    <location>
        <begin position="139"/>
        <end position="152"/>
    </location>
</feature>